<reference evidence="1 2" key="1">
    <citation type="submission" date="2017-08" db="EMBL/GenBank/DDBJ databases">
        <title>Genome sequence of Streptomyces albireticuli NRRL B-1670.</title>
        <authorList>
            <person name="Graham D.E."/>
            <person name="Mahan K.M."/>
            <person name="Klingeman D.M."/>
            <person name="Hettich R.L."/>
            <person name="Parry R.J."/>
            <person name="Spain J.C."/>
        </authorList>
    </citation>
    <scope>NUCLEOTIDE SEQUENCE [LARGE SCALE GENOMIC DNA]</scope>
    <source>
        <strain evidence="1 2">NRRL B-1670</strain>
    </source>
</reference>
<dbReference type="AlphaFoldDB" id="A0A2A2DF58"/>
<accession>A0A2A2DF58</accession>
<keyword evidence="2" id="KW-1185">Reference proteome</keyword>
<protein>
    <submittedName>
        <fullName evidence="1">Uncharacterized protein</fullName>
    </submittedName>
</protein>
<dbReference type="Proteomes" id="UP000218944">
    <property type="component" value="Unassembled WGS sequence"/>
</dbReference>
<gene>
    <name evidence="1" type="ORF">CK936_04540</name>
</gene>
<organism evidence="1 2">
    <name type="scientific">Streptomyces albireticuli</name>
    <dbReference type="NCBI Taxonomy" id="1940"/>
    <lineage>
        <taxon>Bacteria</taxon>
        <taxon>Bacillati</taxon>
        <taxon>Actinomycetota</taxon>
        <taxon>Actinomycetes</taxon>
        <taxon>Kitasatosporales</taxon>
        <taxon>Streptomycetaceae</taxon>
        <taxon>Streptomyces</taxon>
    </lineage>
</organism>
<name>A0A2A2DF58_9ACTN</name>
<comment type="caution">
    <text evidence="1">The sequence shown here is derived from an EMBL/GenBank/DDBJ whole genome shotgun (WGS) entry which is preliminary data.</text>
</comment>
<dbReference type="EMBL" id="NSJV01000087">
    <property type="protein sequence ID" value="PAU50049.1"/>
    <property type="molecule type" value="Genomic_DNA"/>
</dbReference>
<evidence type="ECO:0000313" key="1">
    <source>
        <dbReference type="EMBL" id="PAU50049.1"/>
    </source>
</evidence>
<sequence>MKRRGGFFPEPCADRRRATHMREAGMAYDIPGGIGVTGYSDTDDILKRLDRLRESGPTWDDFKGRAADGAGRTASLEEVRDLLGPESGGQRPTASTAALAEIRDLLTDVPVLLEESALKSVVLQESGRLIRAE</sequence>
<proteinExistence type="predicted"/>
<evidence type="ECO:0000313" key="2">
    <source>
        <dbReference type="Proteomes" id="UP000218944"/>
    </source>
</evidence>